<keyword evidence="3 5" id="KW-0862">Zinc</keyword>
<dbReference type="InterPro" id="IPR020843">
    <property type="entry name" value="ER"/>
</dbReference>
<dbReference type="InterPro" id="IPR013154">
    <property type="entry name" value="ADH-like_N"/>
</dbReference>
<dbReference type="Proteomes" id="UP000717996">
    <property type="component" value="Unassembled WGS sequence"/>
</dbReference>
<dbReference type="FunFam" id="3.40.50.720:FF:000022">
    <property type="entry name" value="Cinnamyl alcohol dehydrogenase"/>
    <property type="match status" value="1"/>
</dbReference>
<organism evidence="7 8">
    <name type="scientific">Rhizopus oryzae</name>
    <name type="common">Mucormycosis agent</name>
    <name type="synonym">Rhizopus arrhizus var. delemar</name>
    <dbReference type="NCBI Taxonomy" id="64495"/>
    <lineage>
        <taxon>Eukaryota</taxon>
        <taxon>Fungi</taxon>
        <taxon>Fungi incertae sedis</taxon>
        <taxon>Mucoromycota</taxon>
        <taxon>Mucoromycotina</taxon>
        <taxon>Mucoromycetes</taxon>
        <taxon>Mucorales</taxon>
        <taxon>Mucorineae</taxon>
        <taxon>Rhizopodaceae</taxon>
        <taxon>Rhizopus</taxon>
    </lineage>
</organism>
<dbReference type="CDD" id="cd05283">
    <property type="entry name" value="CAD1"/>
    <property type="match status" value="1"/>
</dbReference>
<dbReference type="Gene3D" id="3.40.50.720">
    <property type="entry name" value="NAD(P)-binding Rossmann-like Domain"/>
    <property type="match status" value="1"/>
</dbReference>
<comment type="cofactor">
    <cofactor evidence="1 5">
        <name>Zn(2+)</name>
        <dbReference type="ChEBI" id="CHEBI:29105"/>
    </cofactor>
</comment>
<dbReference type="InterPro" id="IPR036291">
    <property type="entry name" value="NAD(P)-bd_dom_sf"/>
</dbReference>
<gene>
    <name evidence="7" type="ORF">G6F51_007287</name>
</gene>
<evidence type="ECO:0000256" key="4">
    <source>
        <dbReference type="ARBA" id="ARBA00023002"/>
    </source>
</evidence>
<evidence type="ECO:0000313" key="8">
    <source>
        <dbReference type="Proteomes" id="UP000717996"/>
    </source>
</evidence>
<reference evidence="7" key="1">
    <citation type="journal article" date="2020" name="Microb. Genom.">
        <title>Genetic diversity of clinical and environmental Mucorales isolates obtained from an investigation of mucormycosis cases among solid organ transplant recipients.</title>
        <authorList>
            <person name="Nguyen M.H."/>
            <person name="Kaul D."/>
            <person name="Muto C."/>
            <person name="Cheng S.J."/>
            <person name="Richter R.A."/>
            <person name="Bruno V.M."/>
            <person name="Liu G."/>
            <person name="Beyhan S."/>
            <person name="Sundermann A.J."/>
            <person name="Mounaud S."/>
            <person name="Pasculle A.W."/>
            <person name="Nierman W.C."/>
            <person name="Driscoll E."/>
            <person name="Cumbie R."/>
            <person name="Clancy C.J."/>
            <person name="Dupont C.L."/>
        </authorList>
    </citation>
    <scope>NUCLEOTIDE SEQUENCE</scope>
    <source>
        <strain evidence="7">GL16</strain>
    </source>
</reference>
<dbReference type="InterPro" id="IPR002328">
    <property type="entry name" value="ADH_Zn_CS"/>
</dbReference>
<dbReference type="PANTHER" id="PTHR42683">
    <property type="entry name" value="ALDEHYDE REDUCTASE"/>
    <property type="match status" value="1"/>
</dbReference>
<protein>
    <recommendedName>
        <fullName evidence="6">Enoyl reductase (ER) domain-containing protein</fullName>
    </recommendedName>
</protein>
<feature type="domain" description="Enoyl reductase (ER)" evidence="6">
    <location>
        <begin position="14"/>
        <end position="346"/>
    </location>
</feature>
<dbReference type="InterPro" id="IPR013149">
    <property type="entry name" value="ADH-like_C"/>
</dbReference>
<dbReference type="GO" id="GO:0016616">
    <property type="term" value="F:oxidoreductase activity, acting on the CH-OH group of donors, NAD or NADP as acceptor"/>
    <property type="evidence" value="ECO:0007669"/>
    <property type="project" value="InterPro"/>
</dbReference>
<proteinExistence type="inferred from homology"/>
<dbReference type="InterPro" id="IPR011032">
    <property type="entry name" value="GroES-like_sf"/>
</dbReference>
<dbReference type="SUPFAM" id="SSF50129">
    <property type="entry name" value="GroES-like"/>
    <property type="match status" value="1"/>
</dbReference>
<dbReference type="PROSITE" id="PS00059">
    <property type="entry name" value="ADH_ZINC"/>
    <property type="match status" value="1"/>
</dbReference>
<evidence type="ECO:0000256" key="1">
    <source>
        <dbReference type="ARBA" id="ARBA00001947"/>
    </source>
</evidence>
<dbReference type="EMBL" id="JAANIT010001072">
    <property type="protein sequence ID" value="KAG1542415.1"/>
    <property type="molecule type" value="Genomic_DNA"/>
</dbReference>
<sequence>MTDNNTFTAWTSIGKDKPLVEMQHTLRPWDEDSVEIQITHCGICGSDIHTIDSGWHPTDYPCVPGHEITGVVTQVGKNVSRLKVGDRAGLGPLCCSCKQCTHCAEGEENVCEKGVILTYNDHWPTGEKTYGGYGDKWRGDQAFVCKIPDTMTNENAATFLCGGITTYAPLKRFHVRPGSVVGVLGIGGLGHFGVLFSKAMGATVIGLSSSDRKRAVAAELGCDDYVVTSDTEAMKRYTNKLTHILCTGVGEDFTWEPYFNIMKPNAVFINVNAPEFAYPPVPLMTLMFKQVTISGSLAGSRADAEDMLQLAADKNLRAWYKKYPMKEVNKAIEDFRAGLARFRFVLEN</sequence>
<dbReference type="InterPro" id="IPR047109">
    <property type="entry name" value="CAD-like"/>
</dbReference>
<comment type="similarity">
    <text evidence="5">Belongs to the zinc-containing alcohol dehydrogenase family.</text>
</comment>
<dbReference type="OMA" id="ASRGTCI"/>
<evidence type="ECO:0000256" key="3">
    <source>
        <dbReference type="ARBA" id="ARBA00022833"/>
    </source>
</evidence>
<accession>A0A9P6Y905</accession>
<keyword evidence="2 5" id="KW-0479">Metal-binding</keyword>
<dbReference type="OrthoDB" id="1879366at2759"/>
<comment type="caution">
    <text evidence="7">The sequence shown here is derived from an EMBL/GenBank/DDBJ whole genome shotgun (WGS) entry which is preliminary data.</text>
</comment>
<evidence type="ECO:0000256" key="2">
    <source>
        <dbReference type="ARBA" id="ARBA00022723"/>
    </source>
</evidence>
<dbReference type="GO" id="GO:0008270">
    <property type="term" value="F:zinc ion binding"/>
    <property type="evidence" value="ECO:0007669"/>
    <property type="project" value="InterPro"/>
</dbReference>
<dbReference type="SUPFAM" id="SSF51735">
    <property type="entry name" value="NAD(P)-binding Rossmann-fold domains"/>
    <property type="match status" value="1"/>
</dbReference>
<keyword evidence="4" id="KW-0560">Oxidoreductase</keyword>
<evidence type="ECO:0000313" key="7">
    <source>
        <dbReference type="EMBL" id="KAG1542415.1"/>
    </source>
</evidence>
<dbReference type="SMART" id="SM00829">
    <property type="entry name" value="PKS_ER"/>
    <property type="match status" value="1"/>
</dbReference>
<name>A0A9P6Y905_RHIOR</name>
<evidence type="ECO:0000259" key="6">
    <source>
        <dbReference type="SMART" id="SM00829"/>
    </source>
</evidence>
<dbReference type="AlphaFoldDB" id="A0A9P6Y905"/>
<evidence type="ECO:0000256" key="5">
    <source>
        <dbReference type="RuleBase" id="RU361277"/>
    </source>
</evidence>
<dbReference type="Pfam" id="PF08240">
    <property type="entry name" value="ADH_N"/>
    <property type="match status" value="1"/>
</dbReference>
<dbReference type="Pfam" id="PF00107">
    <property type="entry name" value="ADH_zinc_N"/>
    <property type="match status" value="1"/>
</dbReference>
<dbReference type="Gene3D" id="3.90.180.10">
    <property type="entry name" value="Medium-chain alcohol dehydrogenases, catalytic domain"/>
    <property type="match status" value="1"/>
</dbReference>